<feature type="transmembrane region" description="Helical" evidence="5">
    <location>
        <begin position="145"/>
        <end position="166"/>
    </location>
</feature>
<evidence type="ECO:0000313" key="8">
    <source>
        <dbReference type="Proteomes" id="UP000617734"/>
    </source>
</evidence>
<dbReference type="Proteomes" id="UP000617734">
    <property type="component" value="Unassembled WGS sequence"/>
</dbReference>
<accession>A0A919G406</accession>
<feature type="transmembrane region" description="Helical" evidence="5">
    <location>
        <begin position="96"/>
        <end position="115"/>
    </location>
</feature>
<evidence type="ECO:0000256" key="1">
    <source>
        <dbReference type="ARBA" id="ARBA00004141"/>
    </source>
</evidence>
<keyword evidence="3 5" id="KW-1133">Transmembrane helix</keyword>
<feature type="domain" description="Inositolphosphotransferase Aur1/Ipt1" evidence="6">
    <location>
        <begin position="4"/>
        <end position="160"/>
    </location>
</feature>
<keyword evidence="8" id="KW-1185">Reference proteome</keyword>
<feature type="transmembrane region" description="Helical" evidence="5">
    <location>
        <begin position="122"/>
        <end position="139"/>
    </location>
</feature>
<keyword evidence="2 5" id="KW-0812">Transmembrane</keyword>
<keyword evidence="4 5" id="KW-0472">Membrane</keyword>
<dbReference type="Pfam" id="PF14378">
    <property type="entry name" value="PAP2_3"/>
    <property type="match status" value="1"/>
</dbReference>
<evidence type="ECO:0000313" key="7">
    <source>
        <dbReference type="EMBL" id="GHH77657.1"/>
    </source>
</evidence>
<protein>
    <recommendedName>
        <fullName evidence="6">Inositolphosphotransferase Aur1/Ipt1 domain-containing protein</fullName>
    </recommendedName>
</protein>
<evidence type="ECO:0000256" key="2">
    <source>
        <dbReference type="ARBA" id="ARBA00022692"/>
    </source>
</evidence>
<comment type="caution">
    <text evidence="7">The sequence shown here is derived from an EMBL/GenBank/DDBJ whole genome shotgun (WGS) entry which is preliminary data.</text>
</comment>
<reference evidence="7" key="1">
    <citation type="journal article" date="2014" name="Int. J. Syst. Evol. Microbiol.">
        <title>Complete genome sequence of Corynebacterium casei LMG S-19264T (=DSM 44701T), isolated from a smear-ripened cheese.</title>
        <authorList>
            <consortium name="US DOE Joint Genome Institute (JGI-PGF)"/>
            <person name="Walter F."/>
            <person name="Albersmeier A."/>
            <person name="Kalinowski J."/>
            <person name="Ruckert C."/>
        </authorList>
    </citation>
    <scope>NUCLEOTIDE SEQUENCE</scope>
    <source>
        <strain evidence="7">JCM 4646</strain>
    </source>
</reference>
<reference evidence="7" key="2">
    <citation type="submission" date="2020-09" db="EMBL/GenBank/DDBJ databases">
        <authorList>
            <person name="Sun Q."/>
            <person name="Ohkuma M."/>
        </authorList>
    </citation>
    <scope>NUCLEOTIDE SEQUENCE</scope>
    <source>
        <strain evidence="7">JCM 4646</strain>
    </source>
</reference>
<organism evidence="7 8">
    <name type="scientific">Kitasatospora indigofera</name>
    <dbReference type="NCBI Taxonomy" id="67307"/>
    <lineage>
        <taxon>Bacteria</taxon>
        <taxon>Bacillati</taxon>
        <taxon>Actinomycetota</taxon>
        <taxon>Actinomycetes</taxon>
        <taxon>Kitasatosporales</taxon>
        <taxon>Streptomycetaceae</taxon>
        <taxon>Kitasatospora</taxon>
    </lineage>
</organism>
<dbReference type="CDD" id="cd03386">
    <property type="entry name" value="PAP2_Aur1_like"/>
    <property type="match status" value="1"/>
</dbReference>
<comment type="subcellular location">
    <subcellularLocation>
        <location evidence="1">Membrane</location>
        <topology evidence="1">Multi-pass membrane protein</topology>
    </subcellularLocation>
</comment>
<evidence type="ECO:0000256" key="5">
    <source>
        <dbReference type="SAM" id="Phobius"/>
    </source>
</evidence>
<dbReference type="GO" id="GO:0016020">
    <property type="term" value="C:membrane"/>
    <property type="evidence" value="ECO:0007669"/>
    <property type="project" value="UniProtKB-SubCell"/>
</dbReference>
<name>A0A919G406_9ACTN</name>
<dbReference type="InterPro" id="IPR052185">
    <property type="entry name" value="IPC_Synthase-Related"/>
</dbReference>
<feature type="transmembrane region" description="Helical" evidence="5">
    <location>
        <begin position="14"/>
        <end position="31"/>
    </location>
</feature>
<dbReference type="InterPro" id="IPR026841">
    <property type="entry name" value="Aur1/Ipt1"/>
</dbReference>
<evidence type="ECO:0000259" key="6">
    <source>
        <dbReference type="Pfam" id="PF14378"/>
    </source>
</evidence>
<feature type="transmembrane region" description="Helical" evidence="5">
    <location>
        <begin position="43"/>
        <end position="62"/>
    </location>
</feature>
<dbReference type="PANTHER" id="PTHR31310:SF7">
    <property type="entry name" value="PA-PHOSPHATASE RELATED-FAMILY PROTEIN DDB_G0268928"/>
    <property type="match status" value="1"/>
</dbReference>
<dbReference type="EMBL" id="BNBO01000034">
    <property type="protein sequence ID" value="GHH77657.1"/>
    <property type="molecule type" value="Genomic_DNA"/>
</dbReference>
<dbReference type="PANTHER" id="PTHR31310">
    <property type="match status" value="1"/>
</dbReference>
<sequence length="185" mass="19811">MLGHAWPLDLMPDHYRVMHFGLPVVVLAWLHRTRPARHRTGRTVLFATTGLTLAGYGGLPLAPPRLTPGLGLSDTLAPAAALGPDPGALTALSNQYAAMPSLPIAWSLWCALAVVTATRNRWVRVLAVLYPSATLLVVPSTANHWLLDAVAAVPLLAVGCLVQYALTGRRLRCPDRDRPALARPG</sequence>
<dbReference type="AlphaFoldDB" id="A0A919G406"/>
<gene>
    <name evidence="7" type="ORF">GCM10018781_51530</name>
</gene>
<evidence type="ECO:0000256" key="3">
    <source>
        <dbReference type="ARBA" id="ARBA00022989"/>
    </source>
</evidence>
<proteinExistence type="predicted"/>
<evidence type="ECO:0000256" key="4">
    <source>
        <dbReference type="ARBA" id="ARBA00023136"/>
    </source>
</evidence>